<evidence type="ECO:0000256" key="4">
    <source>
        <dbReference type="ARBA" id="ARBA00022842"/>
    </source>
</evidence>
<feature type="binding site" evidence="8">
    <location>
        <position position="40"/>
    </location>
    <ligand>
        <name>Mg(2+)</name>
        <dbReference type="ChEBI" id="CHEBI:18420"/>
    </ligand>
</feature>
<feature type="binding site" evidence="8">
    <location>
        <position position="27"/>
    </location>
    <ligand>
        <name>substrate</name>
    </ligand>
</feature>
<dbReference type="CDD" id="cd01335">
    <property type="entry name" value="Radical_SAM"/>
    <property type="match status" value="1"/>
</dbReference>
<comment type="cofactor">
    <cofactor evidence="8">
        <name>Mg(2+)</name>
        <dbReference type="ChEBI" id="CHEBI:18420"/>
    </cofactor>
</comment>
<evidence type="ECO:0000256" key="5">
    <source>
        <dbReference type="ARBA" id="ARBA00023004"/>
    </source>
</evidence>
<feature type="binding site" evidence="8">
    <location>
        <position position="31"/>
    </location>
    <ligand>
        <name>[4Fe-4S] cluster</name>
        <dbReference type="ChEBI" id="CHEBI:49883"/>
        <note>4Fe-4S-S-AdoMet</note>
    </ligand>
</feature>
<feature type="binding site" evidence="8">
    <location>
        <begin position="37"/>
        <end position="39"/>
    </location>
    <ligand>
        <name>S-adenosyl-L-methionine</name>
        <dbReference type="ChEBI" id="CHEBI:59789"/>
    </ligand>
</feature>
<comment type="similarity">
    <text evidence="8">Belongs to the radical SAM superfamily. 7-carboxy-7-deazaguanine synthase family.</text>
</comment>
<gene>
    <name evidence="8" type="primary">queE</name>
    <name evidence="10" type="ORF">H1B31_10485</name>
</gene>
<keyword evidence="8" id="KW-0671">Queuosine biosynthesis</keyword>
<sequence>MRENIIEIFSSIQGEGKYVGCRQVFVRLEGCNLDCTYCDTENEIGRHPRCMVEIPVGSHELVPYENPLSPEEVAEIITRLADGVPHHSLSITGGEPLLHVPFIKELAAHTALPIFLETNGTLDRALADCIDCISYISMDIKLPDVLSRPVWDAHARFLSVARAVDVYVKIVVAAETRAEYVERAARMVAEIAPATLFVLQPVTPYGGCTPPTPARLLELQRIALCHLPDVRIIPQTHRMMDLL</sequence>
<feature type="binding site" evidence="8">
    <location>
        <position position="94"/>
    </location>
    <ligand>
        <name>S-adenosyl-L-methionine</name>
        <dbReference type="ChEBI" id="CHEBI:59789"/>
    </ligand>
</feature>
<dbReference type="GO" id="GO:0008616">
    <property type="term" value="P:tRNA queuosine(34) biosynthetic process"/>
    <property type="evidence" value="ECO:0007669"/>
    <property type="project" value="UniProtKB-UniRule"/>
</dbReference>
<dbReference type="AlphaFoldDB" id="A0A7G7VJG1"/>
<keyword evidence="3 8" id="KW-0479">Metal-binding</keyword>
<dbReference type="Proteomes" id="UP000515480">
    <property type="component" value="Chromosome"/>
</dbReference>
<dbReference type="RefSeq" id="WP_185980275.1">
    <property type="nucleotide sequence ID" value="NZ_CP060204.1"/>
</dbReference>
<dbReference type="InterPro" id="IPR024924">
    <property type="entry name" value="7-CO-7-deazaguanine_synth-like"/>
</dbReference>
<keyword evidence="4 8" id="KW-0460">Magnesium</keyword>
<evidence type="ECO:0000256" key="6">
    <source>
        <dbReference type="ARBA" id="ARBA00023014"/>
    </source>
</evidence>
<dbReference type="InterPro" id="IPR058240">
    <property type="entry name" value="rSAM_sf"/>
</dbReference>
<dbReference type="HAMAP" id="MF_00917">
    <property type="entry name" value="QueE"/>
    <property type="match status" value="1"/>
</dbReference>
<dbReference type="PANTHER" id="PTHR42836:SF1">
    <property type="entry name" value="7-CARBOXY-7-DEAZAGUANINE SYNTHASE"/>
    <property type="match status" value="1"/>
</dbReference>
<evidence type="ECO:0000313" key="11">
    <source>
        <dbReference type="Proteomes" id="UP000515480"/>
    </source>
</evidence>
<comment type="cofactor">
    <cofactor evidence="8">
        <name>S-adenosyl-L-methionine</name>
        <dbReference type="ChEBI" id="CHEBI:59789"/>
    </cofactor>
    <text evidence="8">Binds 1 S-adenosyl-L-methionine per subunit.</text>
</comment>
<dbReference type="InterPro" id="IPR007197">
    <property type="entry name" value="rSAM"/>
</dbReference>
<protein>
    <recommendedName>
        <fullName evidence="8">7-carboxy-7-deazaguanine synthase</fullName>
        <shortName evidence="8">CDG synthase</shortName>
        <ecNumber evidence="8">4.3.99.3</ecNumber>
    </recommendedName>
    <alternativeName>
        <fullName evidence="8">Queuosine biosynthesis protein QueE</fullName>
    </alternativeName>
</protein>
<keyword evidence="7 8" id="KW-0456">Lyase</keyword>
<dbReference type="GO" id="GO:1904047">
    <property type="term" value="F:S-adenosyl-L-methionine binding"/>
    <property type="evidence" value="ECO:0007669"/>
    <property type="project" value="UniProtKB-UniRule"/>
</dbReference>
<dbReference type="EMBL" id="CP060204">
    <property type="protein sequence ID" value="QNH54254.1"/>
    <property type="molecule type" value="Genomic_DNA"/>
</dbReference>
<evidence type="ECO:0000313" key="10">
    <source>
        <dbReference type="EMBL" id="QNH54254.1"/>
    </source>
</evidence>
<evidence type="ECO:0000256" key="3">
    <source>
        <dbReference type="ARBA" id="ARBA00022723"/>
    </source>
</evidence>
<feature type="domain" description="Radical SAM core" evidence="9">
    <location>
        <begin position="18"/>
        <end position="243"/>
    </location>
</feature>
<evidence type="ECO:0000256" key="2">
    <source>
        <dbReference type="ARBA" id="ARBA00022691"/>
    </source>
</evidence>
<accession>A0A7G7VJG1</accession>
<dbReference type="SUPFAM" id="SSF102114">
    <property type="entry name" value="Radical SAM enzymes"/>
    <property type="match status" value="1"/>
</dbReference>
<dbReference type="GO" id="GO:0000287">
    <property type="term" value="F:magnesium ion binding"/>
    <property type="evidence" value="ECO:0007669"/>
    <property type="project" value="UniProtKB-UniRule"/>
</dbReference>
<evidence type="ECO:0000256" key="7">
    <source>
        <dbReference type="ARBA" id="ARBA00023239"/>
    </source>
</evidence>
<feature type="binding site" evidence="8">
    <location>
        <begin position="12"/>
        <end position="14"/>
    </location>
    <ligand>
        <name>substrate</name>
    </ligand>
</feature>
<keyword evidence="5 8" id="KW-0408">Iron</keyword>
<proteinExistence type="inferred from homology"/>
<comment type="catalytic activity">
    <reaction evidence="8">
        <text>6-carboxy-5,6,7,8-tetrahydropterin + H(+) = 7-carboxy-7-carbaguanine + NH4(+)</text>
        <dbReference type="Rhea" id="RHEA:27974"/>
        <dbReference type="ChEBI" id="CHEBI:15378"/>
        <dbReference type="ChEBI" id="CHEBI:28938"/>
        <dbReference type="ChEBI" id="CHEBI:61032"/>
        <dbReference type="ChEBI" id="CHEBI:61036"/>
        <dbReference type="EC" id="4.3.99.3"/>
    </reaction>
</comment>
<name>A0A7G7VJG1_9FIRM</name>
<dbReference type="UniPathway" id="UPA00391"/>
<evidence type="ECO:0000256" key="1">
    <source>
        <dbReference type="ARBA" id="ARBA00022485"/>
    </source>
</evidence>
<dbReference type="Gene3D" id="3.20.20.70">
    <property type="entry name" value="Aldolase class I"/>
    <property type="match status" value="1"/>
</dbReference>
<comment type="caution">
    <text evidence="8">Lacks conserved residue(s) required for the propagation of feature annotation.</text>
</comment>
<dbReference type="PANTHER" id="PTHR42836">
    <property type="entry name" value="7-CARBOXY-7-DEAZAGUANINE SYNTHASE"/>
    <property type="match status" value="1"/>
</dbReference>
<reference evidence="10 11" key="1">
    <citation type="submission" date="2020-07" db="EMBL/GenBank/DDBJ databases">
        <title>Complete genome and description of Selenomonas timonensis sp. nov., a new bacterium isolated from a gingivitis subject.</title>
        <authorList>
            <person name="Antezack A."/>
        </authorList>
    </citation>
    <scope>NUCLEOTIDE SEQUENCE [LARGE SCALE GENOMIC DNA]</scope>
    <source>
        <strain evidence="10 11">Marseille-Q3039</strain>
    </source>
</reference>
<keyword evidence="11" id="KW-1185">Reference proteome</keyword>
<dbReference type="SFLD" id="SFLDS00029">
    <property type="entry name" value="Radical_SAM"/>
    <property type="match status" value="1"/>
</dbReference>
<dbReference type="PROSITE" id="PS51918">
    <property type="entry name" value="RADICAL_SAM"/>
    <property type="match status" value="1"/>
</dbReference>
<keyword evidence="1 8" id="KW-0004">4Fe-4S</keyword>
<evidence type="ECO:0000259" key="9">
    <source>
        <dbReference type="PROSITE" id="PS51918"/>
    </source>
</evidence>
<organism evidence="10 11">
    <name type="scientific">Selenomonas timonae</name>
    <dbReference type="NCBI Taxonomy" id="2754044"/>
    <lineage>
        <taxon>Bacteria</taxon>
        <taxon>Bacillati</taxon>
        <taxon>Bacillota</taxon>
        <taxon>Negativicutes</taxon>
        <taxon>Selenomonadales</taxon>
        <taxon>Selenomonadaceae</taxon>
        <taxon>Selenomonas</taxon>
    </lineage>
</organism>
<feature type="binding site" evidence="8">
    <location>
        <position position="92"/>
    </location>
    <ligand>
        <name>substrate</name>
    </ligand>
</feature>
<dbReference type="EC" id="4.3.99.3" evidence="8"/>
<dbReference type="Pfam" id="PF04055">
    <property type="entry name" value="Radical_SAM"/>
    <property type="match status" value="1"/>
</dbReference>
<keyword evidence="6 8" id="KW-0411">Iron-sulfur</keyword>
<dbReference type="GO" id="GO:0051539">
    <property type="term" value="F:4 iron, 4 sulfur cluster binding"/>
    <property type="evidence" value="ECO:0007669"/>
    <property type="project" value="UniProtKB-UniRule"/>
</dbReference>
<comment type="subunit">
    <text evidence="8">Homodimer.</text>
</comment>
<dbReference type="KEGG" id="stim:H1B31_10485"/>
<dbReference type="InterPro" id="IPR013785">
    <property type="entry name" value="Aldolase_TIM"/>
</dbReference>
<dbReference type="PIRSF" id="PIRSF000370">
    <property type="entry name" value="QueE"/>
    <property type="match status" value="1"/>
</dbReference>
<comment type="pathway">
    <text evidence="8">Purine metabolism; 7-cyano-7-deazaguanine biosynthesis.</text>
</comment>
<dbReference type="GO" id="GO:0016840">
    <property type="term" value="F:carbon-nitrogen lyase activity"/>
    <property type="evidence" value="ECO:0007669"/>
    <property type="project" value="UniProtKB-UniRule"/>
</dbReference>
<keyword evidence="2 8" id="KW-0949">S-adenosyl-L-methionine</keyword>
<comment type="cofactor">
    <cofactor evidence="8">
        <name>[4Fe-4S] cluster</name>
        <dbReference type="ChEBI" id="CHEBI:49883"/>
    </cofactor>
    <text evidence="8">Binds 1 [4Fe-4S] cluster. The cluster is coordinated with 3 cysteines and an exchangeable S-adenosyl-L-methionine.</text>
</comment>
<feature type="binding site" evidence="8">
    <location>
        <position position="35"/>
    </location>
    <ligand>
        <name>[4Fe-4S] cluster</name>
        <dbReference type="ChEBI" id="CHEBI:49883"/>
        <note>4Fe-4S-S-AdoMet</note>
    </ligand>
</feature>
<comment type="function">
    <text evidence="8">Catalyzes the complex heterocyclic radical-mediated conversion of 6-carboxy-5,6,7,8-tetrahydropterin (CPH4) to 7-carboxy-7-deazaguanine (CDG), a step common to the biosynthetic pathways of all 7-deazapurine-containing compounds.</text>
</comment>
<feature type="binding site" evidence="8">
    <location>
        <position position="38"/>
    </location>
    <ligand>
        <name>[4Fe-4S] cluster</name>
        <dbReference type="ChEBI" id="CHEBI:49883"/>
        <note>4Fe-4S-S-AdoMet</note>
    </ligand>
</feature>
<evidence type="ECO:0000256" key="8">
    <source>
        <dbReference type="HAMAP-Rule" id="MF_00917"/>
    </source>
</evidence>